<feature type="domain" description="Major facilitator superfamily (MFS) profile" evidence="7">
    <location>
        <begin position="239"/>
        <end position="446"/>
    </location>
</feature>
<keyword evidence="2 6" id="KW-0812">Transmembrane</keyword>
<feature type="transmembrane region" description="Helical" evidence="6">
    <location>
        <begin position="391"/>
        <end position="410"/>
    </location>
</feature>
<evidence type="ECO:0000313" key="9">
    <source>
        <dbReference type="Proteomes" id="UP001243364"/>
    </source>
</evidence>
<dbReference type="PROSITE" id="PS50850">
    <property type="entry name" value="MFS"/>
    <property type="match status" value="1"/>
</dbReference>
<feature type="transmembrane region" description="Helical" evidence="6">
    <location>
        <begin position="305"/>
        <end position="322"/>
    </location>
</feature>
<evidence type="ECO:0000256" key="6">
    <source>
        <dbReference type="SAM" id="Phobius"/>
    </source>
</evidence>
<evidence type="ECO:0000256" key="5">
    <source>
        <dbReference type="SAM" id="MobiDB-lite"/>
    </source>
</evidence>
<reference evidence="8 9" key="1">
    <citation type="submission" date="2023-07" db="EMBL/GenBank/DDBJ databases">
        <title>Comparative genomics of wheat-associated soil bacteria to identify genetic determinants of phenazine resistance.</title>
        <authorList>
            <person name="Mouncey N."/>
        </authorList>
    </citation>
    <scope>NUCLEOTIDE SEQUENCE [LARGE SCALE GENOMIC DNA]</scope>
    <source>
        <strain evidence="8 9">W4I19-2</strain>
    </source>
</reference>
<dbReference type="EMBL" id="JAUSYA010000001">
    <property type="protein sequence ID" value="MDQ0682726.1"/>
    <property type="molecule type" value="Genomic_DNA"/>
</dbReference>
<feature type="transmembrane region" description="Helical" evidence="6">
    <location>
        <begin position="362"/>
        <end position="385"/>
    </location>
</feature>
<feature type="region of interest" description="Disordered" evidence="5">
    <location>
        <begin position="425"/>
        <end position="446"/>
    </location>
</feature>
<dbReference type="InterPro" id="IPR011701">
    <property type="entry name" value="MFS"/>
</dbReference>
<accession>A0ABU0PX69</accession>
<dbReference type="InterPro" id="IPR036259">
    <property type="entry name" value="MFS_trans_sf"/>
</dbReference>
<comment type="caution">
    <text evidence="8">The sequence shown here is derived from an EMBL/GenBank/DDBJ whole genome shotgun (WGS) entry which is preliminary data.</text>
</comment>
<organism evidence="8 9">
    <name type="scientific">Streptomyces achromogenes</name>
    <dbReference type="NCBI Taxonomy" id="67255"/>
    <lineage>
        <taxon>Bacteria</taxon>
        <taxon>Bacillati</taxon>
        <taxon>Actinomycetota</taxon>
        <taxon>Actinomycetes</taxon>
        <taxon>Kitasatosporales</taxon>
        <taxon>Streptomycetaceae</taxon>
        <taxon>Streptomyces</taxon>
    </lineage>
</organism>
<feature type="transmembrane region" description="Helical" evidence="6">
    <location>
        <begin position="44"/>
        <end position="66"/>
    </location>
</feature>
<dbReference type="InterPro" id="IPR020846">
    <property type="entry name" value="MFS_dom"/>
</dbReference>
<feature type="transmembrane region" description="Helical" evidence="6">
    <location>
        <begin position="328"/>
        <end position="350"/>
    </location>
</feature>
<feature type="transmembrane region" description="Helical" evidence="6">
    <location>
        <begin position="240"/>
        <end position="261"/>
    </location>
</feature>
<evidence type="ECO:0000259" key="7">
    <source>
        <dbReference type="PROSITE" id="PS50850"/>
    </source>
</evidence>
<evidence type="ECO:0000256" key="3">
    <source>
        <dbReference type="ARBA" id="ARBA00022989"/>
    </source>
</evidence>
<proteinExistence type="predicted"/>
<evidence type="ECO:0000313" key="8">
    <source>
        <dbReference type="EMBL" id="MDQ0682726.1"/>
    </source>
</evidence>
<feature type="compositionally biased region" description="Basic and acidic residues" evidence="5">
    <location>
        <begin position="431"/>
        <end position="446"/>
    </location>
</feature>
<evidence type="ECO:0000256" key="2">
    <source>
        <dbReference type="ARBA" id="ARBA00022692"/>
    </source>
</evidence>
<dbReference type="Proteomes" id="UP001243364">
    <property type="component" value="Unassembled WGS sequence"/>
</dbReference>
<feature type="transmembrane region" description="Helical" evidence="6">
    <location>
        <begin position="273"/>
        <end position="293"/>
    </location>
</feature>
<feature type="transmembrane region" description="Helical" evidence="6">
    <location>
        <begin position="72"/>
        <end position="94"/>
    </location>
</feature>
<feature type="transmembrane region" description="Helical" evidence="6">
    <location>
        <begin position="106"/>
        <end position="124"/>
    </location>
</feature>
<dbReference type="SUPFAM" id="SSF103473">
    <property type="entry name" value="MFS general substrate transporter"/>
    <property type="match status" value="1"/>
</dbReference>
<dbReference type="PANTHER" id="PTHR23542:SF1">
    <property type="entry name" value="MAJOR FACILITATOR SUPERFAMILY (MFS) PROFILE DOMAIN-CONTAINING PROTEIN"/>
    <property type="match status" value="1"/>
</dbReference>
<dbReference type="Pfam" id="PF07690">
    <property type="entry name" value="MFS_1"/>
    <property type="match status" value="1"/>
</dbReference>
<evidence type="ECO:0000256" key="1">
    <source>
        <dbReference type="ARBA" id="ARBA00004651"/>
    </source>
</evidence>
<feature type="transmembrane region" description="Helical" evidence="6">
    <location>
        <begin position="199"/>
        <end position="219"/>
    </location>
</feature>
<gene>
    <name evidence="8" type="ORF">QFZ56_001689</name>
</gene>
<keyword evidence="9" id="KW-1185">Reference proteome</keyword>
<name>A0ABU0PX69_STRAH</name>
<evidence type="ECO:0000256" key="4">
    <source>
        <dbReference type="ARBA" id="ARBA00023136"/>
    </source>
</evidence>
<protein>
    <submittedName>
        <fullName evidence="8">MFS family permease</fullName>
    </submittedName>
</protein>
<keyword evidence="4 6" id="KW-0472">Membrane</keyword>
<dbReference type="PANTHER" id="PTHR23542">
    <property type="match status" value="1"/>
</dbReference>
<comment type="subcellular location">
    <subcellularLocation>
        <location evidence="1">Cell membrane</location>
        <topology evidence="1">Multi-pass membrane protein</topology>
    </subcellularLocation>
</comment>
<sequence length="446" mass="45273">MVRMTGEVIRKTSGVVAAWGEPTGGGTLAAGYLEILRAKHAARLLVGTLVGRLPNATAAIAIVLFVRAQGGSYSLAGALAAVYGVANAVGQPLLGRLVDLHGQPRVQLPAALASAAAMTVFAFTGTDPLAGAYAAVAASGLFTPPLEGGLRALWPAVLRREEQVHTAYAMDAVAQEVMFTVGPLLVTLCVSLWSARAALVVLSAVGVAGALWVVVSPPSRAWRSAPREAHWLGALRSRGLLALLGAFLFIGMALGSITVASVPYADEHGGDAVYGWLMAALGLGALVGGLVYGARRWAGPPERRLRVLVAFLAVCYLPLTWMPGAVAMVALTALAGLFLAPVIACAFVIVDRHAPAGTVTEAFSWLVTTFTVGASVGTGLAGPVVEAGGALWGFAAPAVAGGVSLLVLLATGRVLAVPAGGGVVAASSENDPNRAAEPRFSSGDRA</sequence>
<keyword evidence="3 6" id="KW-1133">Transmembrane helix</keyword>
<dbReference type="Gene3D" id="1.20.1250.20">
    <property type="entry name" value="MFS general substrate transporter like domains"/>
    <property type="match status" value="1"/>
</dbReference>